<dbReference type="Gene3D" id="4.10.1080.10">
    <property type="entry name" value="TSP type-3 repeat"/>
    <property type="match status" value="1"/>
</dbReference>
<evidence type="ECO:0000313" key="1">
    <source>
        <dbReference type="EMBL" id="MDT0622625.1"/>
    </source>
</evidence>
<protein>
    <recommendedName>
        <fullName evidence="3">Ig-like domain-containing protein</fullName>
    </recommendedName>
</protein>
<dbReference type="EMBL" id="JAVRHU010000004">
    <property type="protein sequence ID" value="MDT0622625.1"/>
    <property type="molecule type" value="Genomic_DNA"/>
</dbReference>
<dbReference type="InterPro" id="IPR028974">
    <property type="entry name" value="TSP_type-3_rpt"/>
</dbReference>
<reference evidence="1 2" key="1">
    <citation type="submission" date="2023-09" db="EMBL/GenBank/DDBJ databases">
        <authorList>
            <person name="Rey-Velasco X."/>
        </authorList>
    </citation>
    <scope>NUCLEOTIDE SEQUENCE [LARGE SCALE GENOMIC DNA]</scope>
    <source>
        <strain evidence="1 2">P007</strain>
    </source>
</reference>
<dbReference type="Proteomes" id="UP001250662">
    <property type="component" value="Unassembled WGS sequence"/>
</dbReference>
<dbReference type="SUPFAM" id="SSF103647">
    <property type="entry name" value="TSP type-3 repeat"/>
    <property type="match status" value="1"/>
</dbReference>
<name>A0ABU3BKE2_9FLAO</name>
<accession>A0ABU3BKE2</accession>
<evidence type="ECO:0000313" key="2">
    <source>
        <dbReference type="Proteomes" id="UP001250662"/>
    </source>
</evidence>
<organism evidence="1 2">
    <name type="scientific">Croceitalea vernalis</name>
    <dbReference type="NCBI Taxonomy" id="3075599"/>
    <lineage>
        <taxon>Bacteria</taxon>
        <taxon>Pseudomonadati</taxon>
        <taxon>Bacteroidota</taxon>
        <taxon>Flavobacteriia</taxon>
        <taxon>Flavobacteriales</taxon>
        <taxon>Flavobacteriaceae</taxon>
        <taxon>Croceitalea</taxon>
    </lineage>
</organism>
<sequence length="1122" mass="116360">MIKRPNAFLITFRTYFSNWAILKSKQKTLNLNSKEYSTLLSKVILVISLVCCLNISAQTTNISGVINDYTAVTAISCISGGEIEVASTTSLSPGDKVLLIQMKGAIINESATSSYGTVTDYGASGQYEVQEIQSISGNTIFFTYSLENNYDVLGSVQLVRIPEYDTANINGTLTAQSWNGTTGGVLIFFANNVSLNANIDVQGLGFRGGAVSANNSTRNQGGYYYQAGTGNAGYKGEGIAEVITTKETGRGAQAIGGGGGNAHNNGGGGGANYGLGGNGGTWSSETFIGFGGKSVTNQITDNRIFLGGGGGGGHQNNNVAGAGSAGGGIIIIQSQTITANGNQILANGIAGVQAPNNDGSGGGGAGGSIILEIANPLTNTTLEASGGNGGNNIRSHGAGGGAGGGFIVISSSIGGSVTTVVAGGTGGTSGGAVQATDGTVGLVSTSLSLITSNTSSGPITEICNNGIDDDCDGFTDCFDSDCSLSATCVDSDLDGIVDAVDLDDDNDGLLDTTESDGCQVQFSELNWHGAAAANVSATADLLTVSGSAWANAYSDETFSLPIRIIGTVNSVGNGMLGILPTFMPETASWNDQGFKFQFNGSNGMYVRHGNVNTGWNAPSIVGTQFILDIDQNGTMTYSHDGNIVYTGTVPDTDYKITLSRGAFQISDLRIEFSDCSGELDTDNDGTPNRLDLDSDGDGCTDVQEAGFTDNNGDGRLGPAALTVDSQGLVTSGIDGYTGSNTSVLDGECSDLDNDGVLDFLDLDDDNDGITDLDENCFVTPEDLTWHGTAAANMTNPSSGTLAVTGSAWANAYSDQTFSVPFTIEGTVSTAVNGMIGILPNAGTETSSWNDGGYKFQFNASNGMYIRHGAINRGWQLPIIVGTSFKLEILASGTMNYYHDGSLIYSGVISLTDYKLTISRGSFTVDDFTIYEPLSTCNDIDSDGVPNFIDIDSDGDGCNDVLEAGFTDTDGDGEVDGSGYATNGTVLDSDGYTMPADADSSGIYDFLEAGIAPTFINQPTNSVVCFGCNASFTAVTADADSFQWQIFNGTDWDDLTDVGIYSGTSTATISLTNVTQSLNGNQYRLQVSNTTYSCQTTSEEVTLNTRVTTIITNRQRTYRVNKH</sequence>
<dbReference type="RefSeq" id="WP_311388338.1">
    <property type="nucleotide sequence ID" value="NZ_JAVRHU010000004.1"/>
</dbReference>
<comment type="caution">
    <text evidence="1">The sequence shown here is derived from an EMBL/GenBank/DDBJ whole genome shotgun (WGS) entry which is preliminary data.</text>
</comment>
<keyword evidence="2" id="KW-1185">Reference proteome</keyword>
<proteinExistence type="predicted"/>
<gene>
    <name evidence="1" type="ORF">RM520_13425</name>
</gene>
<evidence type="ECO:0008006" key="3">
    <source>
        <dbReference type="Google" id="ProtNLM"/>
    </source>
</evidence>